<dbReference type="EMBL" id="FRAE01000029">
    <property type="protein sequence ID" value="SHK03767.1"/>
    <property type="molecule type" value="Genomic_DNA"/>
</dbReference>
<reference evidence="4" key="1">
    <citation type="submission" date="2016-11" db="EMBL/GenBank/DDBJ databases">
        <authorList>
            <person name="Varghese N."/>
            <person name="Submissions S."/>
        </authorList>
    </citation>
    <scope>NUCLEOTIDE SEQUENCE [LARGE SCALE GENOMIC DNA]</scope>
    <source>
        <strain evidence="4">DSM 15518</strain>
    </source>
</reference>
<dbReference type="Pfam" id="PF13581">
    <property type="entry name" value="HATPase_c_2"/>
    <property type="match status" value="1"/>
</dbReference>
<dbReference type="Gene3D" id="3.30.565.10">
    <property type="entry name" value="Histidine kinase-like ATPase, C-terminal domain"/>
    <property type="match status" value="1"/>
</dbReference>
<dbReference type="InterPro" id="IPR036890">
    <property type="entry name" value="HATPase_C_sf"/>
</dbReference>
<dbReference type="AlphaFoldDB" id="A0A1M6P6Z2"/>
<evidence type="ECO:0000256" key="1">
    <source>
        <dbReference type="ARBA" id="ARBA00022527"/>
    </source>
</evidence>
<protein>
    <submittedName>
        <fullName evidence="3">Serine/threonine-protein kinase RsbW</fullName>
    </submittedName>
</protein>
<sequence>MTPVISKEEIEDRRIESIDMTVPSKPEYVGVIRLTVSGIANRMGFNVEEIEDIKVAVAEGCTNAIEHGLDDKFYINFNINNDSLDVVIKDKGKGCNIEEIKEPDLLNPKEGGLGLFIIKSLMDDVEFISKEGNGFQIKMIKYLGADI</sequence>
<dbReference type="Proteomes" id="UP000242497">
    <property type="component" value="Unassembled WGS sequence"/>
</dbReference>
<proteinExistence type="predicted"/>
<evidence type="ECO:0000259" key="2">
    <source>
        <dbReference type="Pfam" id="PF13581"/>
    </source>
</evidence>
<dbReference type="STRING" id="1123349.SAMN02744037_01471"/>
<name>A0A1M6P6Z2_9FIRM</name>
<evidence type="ECO:0000313" key="3">
    <source>
        <dbReference type="EMBL" id="SHK03767.1"/>
    </source>
</evidence>
<dbReference type="CDD" id="cd16936">
    <property type="entry name" value="HATPase_RsbW-like"/>
    <property type="match status" value="1"/>
</dbReference>
<keyword evidence="1" id="KW-0723">Serine/threonine-protein kinase</keyword>
<gene>
    <name evidence="3" type="ORF">SAMN02744037_01471</name>
</gene>
<evidence type="ECO:0000313" key="4">
    <source>
        <dbReference type="Proteomes" id="UP000242497"/>
    </source>
</evidence>
<dbReference type="InterPro" id="IPR050267">
    <property type="entry name" value="Anti-sigma-factor_SerPK"/>
</dbReference>
<dbReference type="PANTHER" id="PTHR35526:SF3">
    <property type="entry name" value="ANTI-SIGMA-F FACTOR RSBW"/>
    <property type="match status" value="1"/>
</dbReference>
<dbReference type="SUPFAM" id="SSF55874">
    <property type="entry name" value="ATPase domain of HSP90 chaperone/DNA topoisomerase II/histidine kinase"/>
    <property type="match status" value="1"/>
</dbReference>
<dbReference type="InterPro" id="IPR003594">
    <property type="entry name" value="HATPase_dom"/>
</dbReference>
<accession>A0A1M6P6Z2</accession>
<feature type="domain" description="Histidine kinase/HSP90-like ATPase" evidence="2">
    <location>
        <begin position="22"/>
        <end position="141"/>
    </location>
</feature>
<dbReference type="PANTHER" id="PTHR35526">
    <property type="entry name" value="ANTI-SIGMA-F FACTOR RSBW-RELATED"/>
    <property type="match status" value="1"/>
</dbReference>
<keyword evidence="3" id="KW-0418">Kinase</keyword>
<keyword evidence="3" id="KW-0808">Transferase</keyword>
<dbReference type="GO" id="GO:0004674">
    <property type="term" value="F:protein serine/threonine kinase activity"/>
    <property type="evidence" value="ECO:0007669"/>
    <property type="project" value="UniProtKB-KW"/>
</dbReference>
<organism evidence="3 4">
    <name type="scientific">Tepidibacter formicigenes DSM 15518</name>
    <dbReference type="NCBI Taxonomy" id="1123349"/>
    <lineage>
        <taxon>Bacteria</taxon>
        <taxon>Bacillati</taxon>
        <taxon>Bacillota</taxon>
        <taxon>Clostridia</taxon>
        <taxon>Peptostreptococcales</taxon>
        <taxon>Peptostreptococcaceae</taxon>
        <taxon>Tepidibacter</taxon>
    </lineage>
</organism>
<keyword evidence="4" id="KW-1185">Reference proteome</keyword>